<evidence type="ECO:0000256" key="2">
    <source>
        <dbReference type="HAMAP-Rule" id="MF_00048"/>
    </source>
</evidence>
<organism evidence="3 4">
    <name type="scientific">Zoogloea oleivorans</name>
    <dbReference type="NCBI Taxonomy" id="1552750"/>
    <lineage>
        <taxon>Bacteria</taxon>
        <taxon>Pseudomonadati</taxon>
        <taxon>Pseudomonadota</taxon>
        <taxon>Betaproteobacteria</taxon>
        <taxon>Rhodocyclales</taxon>
        <taxon>Zoogloeaceae</taxon>
        <taxon>Zoogloea</taxon>
    </lineage>
</organism>
<dbReference type="EMBL" id="SDKK01000015">
    <property type="protein sequence ID" value="TYC55010.1"/>
    <property type="molecule type" value="Genomic_DNA"/>
</dbReference>
<keyword evidence="4" id="KW-1185">Reference proteome</keyword>
<comment type="caution">
    <text evidence="3">The sequence shown here is derived from an EMBL/GenBank/DDBJ whole genome shotgun (WGS) entry which is preliminary data.</text>
</comment>
<dbReference type="InterPro" id="IPR011856">
    <property type="entry name" value="tRNA_endonuc-like_dom_sf"/>
</dbReference>
<sequence>MQAEHLKRGEAAEALAAAHLERHGLRLIARNVRCRGGEVDLIAGDGDAIVFVEVRLRSNARFGGAAASITASKQRRIIMAAQFWLISAGRRYANRPCRFDAVLLDGLDSERVEWIRGAFDAS</sequence>
<comment type="similarity">
    <text evidence="1 2">Belongs to the UPF0102 family.</text>
</comment>
<name>A0A6C2CL29_9RHOO</name>
<gene>
    <name evidence="3" type="ORF">ETQ85_16300</name>
</gene>
<proteinExistence type="inferred from homology"/>
<dbReference type="NCBIfam" id="TIGR00252">
    <property type="entry name" value="YraN family protein"/>
    <property type="match status" value="1"/>
</dbReference>
<dbReference type="Pfam" id="PF02021">
    <property type="entry name" value="UPF0102"/>
    <property type="match status" value="1"/>
</dbReference>
<dbReference type="Proteomes" id="UP000389128">
    <property type="component" value="Unassembled WGS sequence"/>
</dbReference>
<accession>A0A6C2CL29</accession>
<dbReference type="Gene3D" id="3.40.1350.10">
    <property type="match status" value="1"/>
</dbReference>
<dbReference type="RefSeq" id="WP_148580143.1">
    <property type="nucleotide sequence ID" value="NZ_JAVEUW010000024.1"/>
</dbReference>
<evidence type="ECO:0000313" key="4">
    <source>
        <dbReference type="Proteomes" id="UP000389128"/>
    </source>
</evidence>
<dbReference type="PANTHER" id="PTHR34039">
    <property type="entry name" value="UPF0102 PROTEIN YRAN"/>
    <property type="match status" value="1"/>
</dbReference>
<reference evidence="3 4" key="1">
    <citation type="submission" date="2019-01" db="EMBL/GenBank/DDBJ databases">
        <title>Zoogloea oleivorans genome sequencing and assembly.</title>
        <authorList>
            <person name="Tancsics A."/>
            <person name="Farkas M."/>
            <person name="Kriszt B."/>
            <person name="Maroti G."/>
            <person name="Horvath B."/>
        </authorList>
    </citation>
    <scope>NUCLEOTIDE SEQUENCE [LARGE SCALE GENOMIC DNA]</scope>
    <source>
        <strain evidence="3 4">Buc</strain>
    </source>
</reference>
<dbReference type="PANTHER" id="PTHR34039:SF1">
    <property type="entry name" value="UPF0102 PROTEIN YRAN"/>
    <property type="match status" value="1"/>
</dbReference>
<dbReference type="SUPFAM" id="SSF52980">
    <property type="entry name" value="Restriction endonuclease-like"/>
    <property type="match status" value="1"/>
</dbReference>
<dbReference type="NCBIfam" id="NF009150">
    <property type="entry name" value="PRK12497.1-3"/>
    <property type="match status" value="1"/>
</dbReference>
<protein>
    <recommendedName>
        <fullName evidence="2">UPF0102 protein ETQ85_16300</fullName>
    </recommendedName>
</protein>
<evidence type="ECO:0000313" key="3">
    <source>
        <dbReference type="EMBL" id="TYC55010.1"/>
    </source>
</evidence>
<dbReference type="OrthoDB" id="9794876at2"/>
<dbReference type="HAMAP" id="MF_00048">
    <property type="entry name" value="UPF0102"/>
    <property type="match status" value="1"/>
</dbReference>
<dbReference type="AlphaFoldDB" id="A0A6C2CL29"/>
<dbReference type="InterPro" id="IPR011335">
    <property type="entry name" value="Restrct_endonuc-II-like"/>
</dbReference>
<dbReference type="InterPro" id="IPR003509">
    <property type="entry name" value="UPF0102_YraN-like"/>
</dbReference>
<evidence type="ECO:0000256" key="1">
    <source>
        <dbReference type="ARBA" id="ARBA00006738"/>
    </source>
</evidence>
<dbReference type="GO" id="GO:0003676">
    <property type="term" value="F:nucleic acid binding"/>
    <property type="evidence" value="ECO:0007669"/>
    <property type="project" value="InterPro"/>
</dbReference>